<dbReference type="EMBL" id="CAUOFW020002970">
    <property type="protein sequence ID" value="CAK9157264.1"/>
    <property type="molecule type" value="Genomic_DNA"/>
</dbReference>
<keyword evidence="1" id="KW-0812">Transmembrane</keyword>
<sequence length="216" mass="24229">MEFPMTNSFSVNKPALFFKPSNLSLLNQHSLLSLSLLPSHFLQTHMKKPIICSRNNRRGSDSQRSRKLVLNAVHFIASKLNVLPEPLDMMIREFGGGNGGGFGFRKSFGWSGFDGWGRKKKKRLEFMEFVLLCGLGLWLILGKEIDGTVFLGVLSLILFGVSLNGSKGAVNHWTSGFFCCAICVGLGLKGPDLKTWVKAFRHREIARRGIRRRRAM</sequence>
<reference evidence="2 3" key="1">
    <citation type="submission" date="2024-02" db="EMBL/GenBank/DDBJ databases">
        <authorList>
            <person name="Vignale AGUSTIN F."/>
            <person name="Sosa J E."/>
            <person name="Modenutti C."/>
        </authorList>
    </citation>
    <scope>NUCLEOTIDE SEQUENCE [LARGE SCALE GENOMIC DNA]</scope>
</reference>
<evidence type="ECO:0000313" key="3">
    <source>
        <dbReference type="Proteomes" id="UP001642360"/>
    </source>
</evidence>
<keyword evidence="3" id="KW-1185">Reference proteome</keyword>
<gene>
    <name evidence="2" type="ORF">ILEXP_LOCUS25815</name>
</gene>
<name>A0ABC8SJ89_9AQUA</name>
<comment type="caution">
    <text evidence="2">The sequence shown here is derived from an EMBL/GenBank/DDBJ whole genome shotgun (WGS) entry which is preliminary data.</text>
</comment>
<feature type="transmembrane region" description="Helical" evidence="1">
    <location>
        <begin position="124"/>
        <end position="141"/>
    </location>
</feature>
<evidence type="ECO:0000256" key="1">
    <source>
        <dbReference type="SAM" id="Phobius"/>
    </source>
</evidence>
<feature type="transmembrane region" description="Helical" evidence="1">
    <location>
        <begin position="147"/>
        <end position="163"/>
    </location>
</feature>
<dbReference type="AlphaFoldDB" id="A0ABC8SJ89"/>
<proteinExistence type="predicted"/>
<dbReference type="Proteomes" id="UP001642360">
    <property type="component" value="Unassembled WGS sequence"/>
</dbReference>
<accession>A0ABC8SJ89</accession>
<keyword evidence="1" id="KW-0472">Membrane</keyword>
<organism evidence="2 3">
    <name type="scientific">Ilex paraguariensis</name>
    <name type="common">yerba mate</name>
    <dbReference type="NCBI Taxonomy" id="185542"/>
    <lineage>
        <taxon>Eukaryota</taxon>
        <taxon>Viridiplantae</taxon>
        <taxon>Streptophyta</taxon>
        <taxon>Embryophyta</taxon>
        <taxon>Tracheophyta</taxon>
        <taxon>Spermatophyta</taxon>
        <taxon>Magnoliopsida</taxon>
        <taxon>eudicotyledons</taxon>
        <taxon>Gunneridae</taxon>
        <taxon>Pentapetalae</taxon>
        <taxon>asterids</taxon>
        <taxon>campanulids</taxon>
        <taxon>Aquifoliales</taxon>
        <taxon>Aquifoliaceae</taxon>
        <taxon>Ilex</taxon>
    </lineage>
</organism>
<protein>
    <submittedName>
        <fullName evidence="2">Uncharacterized protein</fullName>
    </submittedName>
</protein>
<keyword evidence="1" id="KW-1133">Transmembrane helix</keyword>
<evidence type="ECO:0000313" key="2">
    <source>
        <dbReference type="EMBL" id="CAK9157264.1"/>
    </source>
</evidence>